<dbReference type="HOGENOM" id="CLU_011799_1_0_6"/>
<dbReference type="GO" id="GO:0005524">
    <property type="term" value="F:ATP binding"/>
    <property type="evidence" value="ECO:0007669"/>
    <property type="project" value="InterPro"/>
</dbReference>
<dbReference type="InterPro" id="IPR027417">
    <property type="entry name" value="P-loop_NTPase"/>
</dbReference>
<dbReference type="RefSeq" id="WP_023934247.1">
    <property type="nucleotide sequence ID" value="NZ_DF196820.1"/>
</dbReference>
<dbReference type="eggNOG" id="COG3587">
    <property type="taxonomic scope" value="Bacteria"/>
</dbReference>
<dbReference type="GO" id="GO:0015668">
    <property type="term" value="F:type III site-specific deoxyribonuclease activity"/>
    <property type="evidence" value="ECO:0007669"/>
    <property type="project" value="InterPro"/>
</dbReference>
<gene>
    <name evidence="3" type="ORF">PLEI_3063</name>
</gene>
<name>V5F624_PHOLE</name>
<dbReference type="NCBIfam" id="NF012027">
    <property type="entry name" value="PRK15483.1"/>
    <property type="match status" value="1"/>
</dbReference>
<dbReference type="Pfam" id="PF04851">
    <property type="entry name" value="ResIII"/>
    <property type="match status" value="1"/>
</dbReference>
<reference evidence="4" key="1">
    <citation type="submission" date="2012-12" db="EMBL/GenBank/DDBJ databases">
        <title>Genome Sequence of Photobacterium leiognathi lrivu.4.1.</title>
        <authorList>
            <person name="Urbanczyk H."/>
            <person name="Ogura Y."/>
            <person name="Hayashi T."/>
            <person name="Dunlap P.V."/>
        </authorList>
    </citation>
    <scope>NUCLEOTIDE SEQUENCE [LARGE SCALE GENOMIC DNA]</scope>
    <source>
        <strain evidence="4">lrivu.4.1</strain>
    </source>
</reference>
<evidence type="ECO:0000259" key="2">
    <source>
        <dbReference type="Pfam" id="PF19778"/>
    </source>
</evidence>
<dbReference type="EMBL" id="DF196820">
    <property type="protein sequence ID" value="GAD31403.1"/>
    <property type="molecule type" value="Genomic_DNA"/>
</dbReference>
<dbReference type="Proteomes" id="UP000030675">
    <property type="component" value="Unassembled WGS sequence"/>
</dbReference>
<dbReference type="Gene3D" id="3.40.50.300">
    <property type="entry name" value="P-loop containing nucleotide triphosphate hydrolases"/>
    <property type="match status" value="2"/>
</dbReference>
<dbReference type="Pfam" id="PF19778">
    <property type="entry name" value="RE_endonuc"/>
    <property type="match status" value="1"/>
</dbReference>
<dbReference type="InterPro" id="IPR045572">
    <property type="entry name" value="RE_endonuc_C"/>
</dbReference>
<dbReference type="InterPro" id="IPR006935">
    <property type="entry name" value="Helicase/UvrB_N"/>
</dbReference>
<evidence type="ECO:0000259" key="1">
    <source>
        <dbReference type="Pfam" id="PF04851"/>
    </source>
</evidence>
<dbReference type="SUPFAM" id="SSF52540">
    <property type="entry name" value="P-loop containing nucleoside triphosphate hydrolases"/>
    <property type="match status" value="2"/>
</dbReference>
<feature type="domain" description="Type III restriction enzyme C-terminal endonuclease" evidence="2">
    <location>
        <begin position="852"/>
        <end position="960"/>
    </location>
</feature>
<dbReference type="GO" id="GO:0003677">
    <property type="term" value="F:DNA binding"/>
    <property type="evidence" value="ECO:0007669"/>
    <property type="project" value="InterPro"/>
</dbReference>
<sequence>MSTQKSKGFTFEKNLPHQKAGVDSVLSMFIGAEPQLDNDQSVRLLANPELVITKQQRSLNIKKIHEFNNIEHTKEYYNENSNVIDVSMETGTGKTYTYTKTMFELNKAFGINKFIIIVPTLSIKAGTVNFLKSDALKDHFRETDRELKTYVVESKKSSKKNTKSYMPQAVHDFVEANNFNKKYIHVLVINSGMVTSPSMTEVYDRGLFDNKYNTPIEAIGAVKPFIIIDEPHKFPEGGKTWDAINKFNAQNIIRYGATFNEKYANLVYRLTAVDAFNDDLVKGINTFIEEMVGDDVASLTLKASTAREATFELNENGSKKSIKVGKGESLAKAHTETHDLFIESMNTKMVVLSNGLELKVNESINPYSYSDTLEDNMMRRAIKEHFKVEKEMLTQRPRIKPLTLFFIDDIEGYRDGNNISGSLKKRFEEFVLAEAKSVLKQEKDPFYKQYLEKTIADISSVHGGYFSKDNSDKDEKIEQEINEILHDKELLLSLDNPRRFIFSKWTLREGWDNPNIFTLCKLRSSGSTTSKLQEVGRGLRLPVNEFMARVNGEFRLNYFVDFTEKDFVSSLVQEVNETSFKETIPSKLTAEIKDKIAAHYPDLSSLKLMMDLVSKGIIDENENFIGAVAYTRLKEEYPNAFPSGVKPNKIKIATEGKSRSKMRVGKFDELKQLWDMINQKAVLEYKIATEDEFLNLFKSYLVEESDKFKKTGIQTRKEMVYISNDTAMSQTMLGDDDDFTKFCTMTYKEFVNRLSQAAFIKPSTIHRAFVAVQDTIDITDYLNIQTIRKIKSGFSKFLLHNSFSKFGLGYNIISNSVHPTKFTNETGQPVADVAASDLGVKSDETVNPLDSYLFEDVFYDSDLEKMNITQGEINGDLLSVTVFTKIPKNSIKIPVSGGYTYSPDFAYVVKTSEGEYLNFIIETKNVDGKDSLRKEEERKIEHAKELFNQISKEVKIEFKTQYAGDVICDLIKKSIAA</sequence>
<evidence type="ECO:0000313" key="4">
    <source>
        <dbReference type="Proteomes" id="UP000030675"/>
    </source>
</evidence>
<accession>V5F624</accession>
<evidence type="ECO:0000313" key="3">
    <source>
        <dbReference type="EMBL" id="GAD31403.1"/>
    </source>
</evidence>
<proteinExistence type="predicted"/>
<protein>
    <submittedName>
        <fullName evidence="3">Type III restriction enzyme</fullName>
    </submittedName>
</protein>
<dbReference type="AlphaFoldDB" id="V5F624"/>
<feature type="domain" description="Helicase/UvrB N-terminal" evidence="1">
    <location>
        <begin position="70"/>
        <end position="260"/>
    </location>
</feature>
<organism evidence="3 4">
    <name type="scientific">Photobacterium leiognathi lrivu.4.1</name>
    <dbReference type="NCBI Taxonomy" id="1248232"/>
    <lineage>
        <taxon>Bacteria</taxon>
        <taxon>Pseudomonadati</taxon>
        <taxon>Pseudomonadota</taxon>
        <taxon>Gammaproteobacteria</taxon>
        <taxon>Vibrionales</taxon>
        <taxon>Vibrionaceae</taxon>
        <taxon>Photobacterium</taxon>
    </lineage>
</organism>